<dbReference type="SMART" id="SM00320">
    <property type="entry name" value="WD40"/>
    <property type="match status" value="1"/>
</dbReference>
<feature type="region of interest" description="Disordered" evidence="5">
    <location>
        <begin position="1"/>
        <end position="67"/>
    </location>
</feature>
<feature type="region of interest" description="Disordered" evidence="5">
    <location>
        <begin position="82"/>
        <end position="124"/>
    </location>
</feature>
<dbReference type="PROSITE" id="PS50294">
    <property type="entry name" value="WD_REPEATS_REGION"/>
    <property type="match status" value="1"/>
</dbReference>
<feature type="repeat" description="WD" evidence="4">
    <location>
        <begin position="605"/>
        <end position="636"/>
    </location>
</feature>
<dbReference type="PANTHER" id="PTHR14221">
    <property type="entry name" value="WD REPEAT DOMAIN 44"/>
    <property type="match status" value="1"/>
</dbReference>
<dbReference type="SUPFAM" id="SSF50978">
    <property type="entry name" value="WD40 repeat-like"/>
    <property type="match status" value="1"/>
</dbReference>
<keyword evidence="7" id="KW-1185">Reference proteome</keyword>
<evidence type="ECO:0000256" key="4">
    <source>
        <dbReference type="PROSITE-ProRule" id="PRU00221"/>
    </source>
</evidence>
<comment type="caution">
    <text evidence="6">The sequence shown here is derived from an EMBL/GenBank/DDBJ whole genome shotgun (WGS) entry which is preliminary data.</text>
</comment>
<dbReference type="InterPro" id="IPR001680">
    <property type="entry name" value="WD40_rpt"/>
</dbReference>
<feature type="compositionally biased region" description="Basic and acidic residues" evidence="5">
    <location>
        <begin position="43"/>
        <end position="54"/>
    </location>
</feature>
<feature type="compositionally biased region" description="Basic and acidic residues" evidence="5">
    <location>
        <begin position="94"/>
        <end position="104"/>
    </location>
</feature>
<evidence type="ECO:0000256" key="3">
    <source>
        <dbReference type="ARBA" id="ARBA00022737"/>
    </source>
</evidence>
<feature type="compositionally biased region" description="Polar residues" evidence="5">
    <location>
        <begin position="260"/>
        <end position="272"/>
    </location>
</feature>
<dbReference type="InterPro" id="IPR036322">
    <property type="entry name" value="WD40_repeat_dom_sf"/>
</dbReference>
<feature type="compositionally biased region" description="Acidic residues" evidence="5">
    <location>
        <begin position="1"/>
        <end position="15"/>
    </location>
</feature>
<feature type="region of interest" description="Disordered" evidence="5">
    <location>
        <begin position="260"/>
        <end position="325"/>
    </location>
</feature>
<protein>
    <recommendedName>
        <fullName evidence="1">WD repeat-containing protein 44</fullName>
    </recommendedName>
</protein>
<feature type="compositionally biased region" description="Polar residues" evidence="5">
    <location>
        <begin position="110"/>
        <end position="124"/>
    </location>
</feature>
<evidence type="ECO:0000256" key="2">
    <source>
        <dbReference type="ARBA" id="ARBA00022574"/>
    </source>
</evidence>
<dbReference type="PANTHER" id="PTHR14221:SF0">
    <property type="entry name" value="WD REPEAT-CONTAINING PROTEIN 44"/>
    <property type="match status" value="1"/>
</dbReference>
<dbReference type="Pfam" id="PF00400">
    <property type="entry name" value="WD40"/>
    <property type="match status" value="1"/>
</dbReference>
<reference evidence="6 7" key="1">
    <citation type="submission" date="2017-12" db="EMBL/GenBank/DDBJ databases">
        <title>Hemimetabolous genomes reveal molecular basis of termite eusociality.</title>
        <authorList>
            <person name="Harrison M.C."/>
            <person name="Jongepier E."/>
            <person name="Robertson H.M."/>
            <person name="Arning N."/>
            <person name="Bitard-Feildel T."/>
            <person name="Chao H."/>
            <person name="Childers C.P."/>
            <person name="Dinh H."/>
            <person name="Doddapaneni H."/>
            <person name="Dugan S."/>
            <person name="Gowin J."/>
            <person name="Greiner C."/>
            <person name="Han Y."/>
            <person name="Hu H."/>
            <person name="Hughes D.S.T."/>
            <person name="Huylmans A.-K."/>
            <person name="Kemena C."/>
            <person name="Kremer L.P.M."/>
            <person name="Lee S.L."/>
            <person name="Lopez-Ezquerra A."/>
            <person name="Mallet L."/>
            <person name="Monroy-Kuhn J.M."/>
            <person name="Moser A."/>
            <person name="Murali S.C."/>
            <person name="Muzny D.M."/>
            <person name="Otani S."/>
            <person name="Piulachs M.-D."/>
            <person name="Poelchau M."/>
            <person name="Qu J."/>
            <person name="Schaub F."/>
            <person name="Wada-Katsumata A."/>
            <person name="Worley K.C."/>
            <person name="Xie Q."/>
            <person name="Ylla G."/>
            <person name="Poulsen M."/>
            <person name="Gibbs R.A."/>
            <person name="Schal C."/>
            <person name="Richards S."/>
            <person name="Belles X."/>
            <person name="Korb J."/>
            <person name="Bornberg-Bauer E."/>
        </authorList>
    </citation>
    <scope>NUCLEOTIDE SEQUENCE [LARGE SCALE GENOMIC DNA]</scope>
    <source>
        <tissue evidence="6">Whole body</tissue>
    </source>
</reference>
<sequence length="649" mass="70685">MSGSSDCEEFYDAEDLTPNRSSRKGKGSREVQIARTDSSDNVSAKENEPEVKPDLEDDSADLPEVPQECVVSALDKNESVDMEKKITGNQGRRRFQELRQRMQTDDEDTGLNNTSPPDSQTSSVEGVFAVPSKTSHPFRIIEHDTVSLQSMTSLGRVGRILGGSIDNTVGTIGRDSATLPPAVLSTTSGGKDDDSLPETASLTSQSSHNLSTDSALAAAQKYPKNDREGTSKISQSFEKDEASQSLLVTVPLQEPDVIASTKNTNTCNNINGKSFDGGLESSVPVPVAPPRRKKKSKPQTPRNLTPPPPTEEAYPQSSPLPSPASTIESLTREFEHSLDIRSATKGQYVVKPQDEDRAKAEGPSSEELERLERLKAELLSANSSQASGSPVGSISSSSIGRTSGGTRKKGLSPRGSKERRRSAGDEQGMMSQLNMLVRTRTDSGKQLSDLEILEQVTVLNLDTGERVPLSIAEDKLPQCINPLSLHIMRLTSEYVSNSSLEKGEKESDEESVDSKKLEVPSGEEVDVNKISRAAQLKKIFGSKLKKTMNKAKSIAQEVSHARHKEDVMDIVDDVYPGEQYIKLKASGSHKGPYEFDSLQHVQDLVGEHVGPVWCMKFSSCGRLLATAGQDQVLRIWVVRNAFAYFQVII</sequence>
<evidence type="ECO:0000313" key="7">
    <source>
        <dbReference type="Proteomes" id="UP000235965"/>
    </source>
</evidence>
<feature type="compositionally biased region" description="Polar residues" evidence="5">
    <location>
        <begin position="198"/>
        <end position="214"/>
    </location>
</feature>
<keyword evidence="3" id="KW-0677">Repeat</keyword>
<feature type="region of interest" description="Disordered" evidence="5">
    <location>
        <begin position="496"/>
        <end position="519"/>
    </location>
</feature>
<keyword evidence="2 4" id="KW-0853">WD repeat</keyword>
<dbReference type="InterPro" id="IPR015943">
    <property type="entry name" value="WD40/YVTN_repeat-like_dom_sf"/>
</dbReference>
<dbReference type="PROSITE" id="PS50082">
    <property type="entry name" value="WD_REPEATS_2"/>
    <property type="match status" value="1"/>
</dbReference>
<feature type="region of interest" description="Disordered" evidence="5">
    <location>
        <begin position="170"/>
        <end position="242"/>
    </location>
</feature>
<feature type="region of interest" description="Disordered" evidence="5">
    <location>
        <begin position="380"/>
        <end position="431"/>
    </location>
</feature>
<dbReference type="Proteomes" id="UP000235965">
    <property type="component" value="Unassembled WGS sequence"/>
</dbReference>
<proteinExistence type="predicted"/>
<dbReference type="OrthoDB" id="1932312at2759"/>
<dbReference type="EMBL" id="NEVH01014836">
    <property type="protein sequence ID" value="PNF27520.1"/>
    <property type="molecule type" value="Genomic_DNA"/>
</dbReference>
<feature type="compositionally biased region" description="Polar residues" evidence="5">
    <location>
        <begin position="315"/>
        <end position="325"/>
    </location>
</feature>
<dbReference type="AlphaFoldDB" id="A0A2J7QG05"/>
<feature type="region of interest" description="Disordered" evidence="5">
    <location>
        <begin position="345"/>
        <end position="368"/>
    </location>
</feature>
<feature type="compositionally biased region" description="Low complexity" evidence="5">
    <location>
        <begin position="380"/>
        <end position="405"/>
    </location>
</feature>
<dbReference type="InterPro" id="IPR040324">
    <property type="entry name" value="WDR44/Dgr2"/>
</dbReference>
<gene>
    <name evidence="6" type="ORF">B7P43_G02888</name>
</gene>
<accession>A0A2J7QG05</accession>
<name>A0A2J7QG05_9NEOP</name>
<dbReference type="Gene3D" id="2.130.10.10">
    <property type="entry name" value="YVTN repeat-like/Quinoprotein amine dehydrogenase"/>
    <property type="match status" value="1"/>
</dbReference>
<evidence type="ECO:0000256" key="5">
    <source>
        <dbReference type="SAM" id="MobiDB-lite"/>
    </source>
</evidence>
<evidence type="ECO:0000313" key="6">
    <source>
        <dbReference type="EMBL" id="PNF27520.1"/>
    </source>
</evidence>
<evidence type="ECO:0000256" key="1">
    <source>
        <dbReference type="ARBA" id="ARBA00021207"/>
    </source>
</evidence>
<organism evidence="6 7">
    <name type="scientific">Cryptotermes secundus</name>
    <dbReference type="NCBI Taxonomy" id="105785"/>
    <lineage>
        <taxon>Eukaryota</taxon>
        <taxon>Metazoa</taxon>
        <taxon>Ecdysozoa</taxon>
        <taxon>Arthropoda</taxon>
        <taxon>Hexapoda</taxon>
        <taxon>Insecta</taxon>
        <taxon>Pterygota</taxon>
        <taxon>Neoptera</taxon>
        <taxon>Polyneoptera</taxon>
        <taxon>Dictyoptera</taxon>
        <taxon>Blattodea</taxon>
        <taxon>Blattoidea</taxon>
        <taxon>Termitoidae</taxon>
        <taxon>Kalotermitidae</taxon>
        <taxon>Cryptotermitinae</taxon>
        <taxon>Cryptotermes</taxon>
    </lineage>
</organism>